<sequence>MQRYIYLQIYCHLSKEINAVKEELEKANQCSINHIKAEEARRQRLEQRNDALANEFRRLKPEIVDAHKKLNGLIEGIVAYAGTMQNLHDLLKASFPIRFAENNRQALLEEINTIADNAMSHIRWEREKVDNDIRRNENRISMTQTTFWGMVILLLIFATFFAFVIFANVKLLHSEIVSEITVVYVGLVAITLASISYLL</sequence>
<dbReference type="RefSeq" id="WP_135950370.1">
    <property type="nucleotide sequence ID" value="NZ_CAONYA010000015.1"/>
</dbReference>
<organism evidence="1 2">
    <name type="scientific">Phocaeicola sartorii</name>
    <dbReference type="NCBI Taxonomy" id="671267"/>
    <lineage>
        <taxon>Bacteria</taxon>
        <taxon>Pseudomonadati</taxon>
        <taxon>Bacteroidota</taxon>
        <taxon>Bacteroidia</taxon>
        <taxon>Bacteroidales</taxon>
        <taxon>Bacteroidaceae</taxon>
        <taxon>Phocaeicola</taxon>
    </lineage>
</organism>
<dbReference type="Proteomes" id="UP000310760">
    <property type="component" value="Unassembled WGS sequence"/>
</dbReference>
<evidence type="ECO:0000313" key="1">
    <source>
        <dbReference type="EMBL" id="TGY72701.1"/>
    </source>
</evidence>
<dbReference type="AlphaFoldDB" id="A0A4S2FTV6"/>
<gene>
    <name evidence="1" type="ORF">E5339_02355</name>
</gene>
<name>A0A4S2FTV6_9BACT</name>
<reference evidence="1 2" key="1">
    <citation type="submission" date="2019-04" db="EMBL/GenBank/DDBJ databases">
        <title>Microbes associate with the intestines of laboratory mice.</title>
        <authorList>
            <person name="Navarre W."/>
            <person name="Wong E."/>
            <person name="Huang K."/>
            <person name="Tropini C."/>
            <person name="Ng K."/>
            <person name="Yu B."/>
        </authorList>
    </citation>
    <scope>NUCLEOTIDE SEQUENCE [LARGE SCALE GENOMIC DNA]</scope>
    <source>
        <strain evidence="1 2">NM22_B1</strain>
    </source>
</reference>
<dbReference type="EMBL" id="SRYJ01000004">
    <property type="protein sequence ID" value="TGY72701.1"/>
    <property type="molecule type" value="Genomic_DNA"/>
</dbReference>
<protein>
    <submittedName>
        <fullName evidence="1">Uncharacterized protein</fullName>
    </submittedName>
</protein>
<evidence type="ECO:0000313" key="2">
    <source>
        <dbReference type="Proteomes" id="UP000310760"/>
    </source>
</evidence>
<accession>A0A4S2FTV6</accession>
<comment type="caution">
    <text evidence="1">The sequence shown here is derived from an EMBL/GenBank/DDBJ whole genome shotgun (WGS) entry which is preliminary data.</text>
</comment>
<proteinExistence type="predicted"/>